<keyword evidence="2" id="KW-1185">Reference proteome</keyword>
<proteinExistence type="predicted"/>
<feature type="non-terminal residue" evidence="1">
    <location>
        <position position="165"/>
    </location>
</feature>
<evidence type="ECO:0000313" key="2">
    <source>
        <dbReference type="Proteomes" id="UP001175211"/>
    </source>
</evidence>
<dbReference type="EMBL" id="JAUEPS010000001">
    <property type="protein sequence ID" value="KAK0469095.1"/>
    <property type="molecule type" value="Genomic_DNA"/>
</dbReference>
<reference evidence="1" key="1">
    <citation type="submission" date="2023-06" db="EMBL/GenBank/DDBJ databases">
        <authorList>
            <consortium name="Lawrence Berkeley National Laboratory"/>
            <person name="Ahrendt S."/>
            <person name="Sahu N."/>
            <person name="Indic B."/>
            <person name="Wong-Bajracharya J."/>
            <person name="Merenyi Z."/>
            <person name="Ke H.-M."/>
            <person name="Monk M."/>
            <person name="Kocsube S."/>
            <person name="Drula E."/>
            <person name="Lipzen A."/>
            <person name="Balint B."/>
            <person name="Henrissat B."/>
            <person name="Andreopoulos B."/>
            <person name="Martin F.M."/>
            <person name="Harder C.B."/>
            <person name="Rigling D."/>
            <person name="Ford K.L."/>
            <person name="Foster G.D."/>
            <person name="Pangilinan J."/>
            <person name="Papanicolaou A."/>
            <person name="Barry K."/>
            <person name="LaButti K."/>
            <person name="Viragh M."/>
            <person name="Koriabine M."/>
            <person name="Yan M."/>
            <person name="Riley R."/>
            <person name="Champramary S."/>
            <person name="Plett K.L."/>
            <person name="Tsai I.J."/>
            <person name="Slot J."/>
            <person name="Sipos G."/>
            <person name="Plett J."/>
            <person name="Nagy L.G."/>
            <person name="Grigoriev I.V."/>
        </authorList>
    </citation>
    <scope>NUCLEOTIDE SEQUENCE</scope>
    <source>
        <strain evidence="1">CCBAS 213</strain>
    </source>
</reference>
<dbReference type="Gene3D" id="1.20.1280.50">
    <property type="match status" value="1"/>
</dbReference>
<evidence type="ECO:0000313" key="1">
    <source>
        <dbReference type="EMBL" id="KAK0469095.1"/>
    </source>
</evidence>
<accession>A0AA39U830</accession>
<dbReference type="AlphaFoldDB" id="A0AA39U830"/>
<protein>
    <recommendedName>
        <fullName evidence="3">F-box domain-containing protein</fullName>
    </recommendedName>
</protein>
<gene>
    <name evidence="1" type="ORF">EV420DRAFT_1255054</name>
</gene>
<dbReference type="Proteomes" id="UP001175211">
    <property type="component" value="Unassembled WGS sequence"/>
</dbReference>
<dbReference type="GeneID" id="85350307"/>
<evidence type="ECO:0008006" key="3">
    <source>
        <dbReference type="Google" id="ProtNLM"/>
    </source>
</evidence>
<feature type="non-terminal residue" evidence="1">
    <location>
        <position position="1"/>
    </location>
</feature>
<comment type="caution">
    <text evidence="1">The sequence shown here is derived from an EMBL/GenBank/DDBJ whole genome shotgun (WGS) entry which is preliminary data.</text>
</comment>
<dbReference type="RefSeq" id="XP_060338888.1">
    <property type="nucleotide sequence ID" value="XM_060466759.1"/>
</dbReference>
<organism evidence="1 2">
    <name type="scientific">Armillaria tabescens</name>
    <name type="common">Ringless honey mushroom</name>
    <name type="synonym">Agaricus tabescens</name>
    <dbReference type="NCBI Taxonomy" id="1929756"/>
    <lineage>
        <taxon>Eukaryota</taxon>
        <taxon>Fungi</taxon>
        <taxon>Dikarya</taxon>
        <taxon>Basidiomycota</taxon>
        <taxon>Agaricomycotina</taxon>
        <taxon>Agaricomycetes</taxon>
        <taxon>Agaricomycetidae</taxon>
        <taxon>Agaricales</taxon>
        <taxon>Marasmiineae</taxon>
        <taxon>Physalacriaceae</taxon>
        <taxon>Desarmillaria</taxon>
    </lineage>
</organism>
<name>A0AA39U830_ARMTA</name>
<sequence length="165" mass="18969">SPFRNLLSTNKMPSNSDIKLIRSYIDVIEAEMDEIDERMSLTRAALRQAKVDKLRLQNIVAIHTAFVAPIRKLPYDILAEIFKWTIETAPDGRPSTQIDCIYASEPWSLGHVCRYWREVSRSCPFLWSQISLPYHNLIASSTIQNRDIQILKHFLDRSGAVPLSI</sequence>